<gene>
    <name evidence="2" type="ORF">NW766_011087</name>
</gene>
<protein>
    <recommendedName>
        <fullName evidence="4">HNH nuclease domain-containing protein</fullName>
    </recommendedName>
</protein>
<accession>A0A9W8PFV6</accession>
<evidence type="ECO:0000256" key="1">
    <source>
        <dbReference type="SAM" id="MobiDB-lite"/>
    </source>
</evidence>
<proteinExistence type="predicted"/>
<feature type="compositionally biased region" description="Basic residues" evidence="1">
    <location>
        <begin position="158"/>
        <end position="171"/>
    </location>
</feature>
<comment type="caution">
    <text evidence="2">The sequence shown here is derived from an EMBL/GenBank/DDBJ whole genome shotgun (WGS) entry which is preliminary data.</text>
</comment>
<dbReference type="OrthoDB" id="2142759at2759"/>
<keyword evidence="3" id="KW-1185">Reference proteome</keyword>
<feature type="region of interest" description="Disordered" evidence="1">
    <location>
        <begin position="158"/>
        <end position="180"/>
    </location>
</feature>
<dbReference type="EMBL" id="JAPDHF010000021">
    <property type="protein sequence ID" value="KAJ4005537.1"/>
    <property type="molecule type" value="Genomic_DNA"/>
</dbReference>
<name>A0A9W8PFV6_9HYPO</name>
<evidence type="ECO:0000313" key="3">
    <source>
        <dbReference type="Proteomes" id="UP001152130"/>
    </source>
</evidence>
<reference evidence="2" key="1">
    <citation type="submission" date="2022-10" db="EMBL/GenBank/DDBJ databases">
        <title>Fusarium specimens isolated from Avocado Roots.</title>
        <authorList>
            <person name="Stajich J."/>
            <person name="Roper C."/>
            <person name="Heimlech-Rivalta G."/>
        </authorList>
    </citation>
    <scope>NUCLEOTIDE SEQUENCE</scope>
    <source>
        <strain evidence="2">CF00143</strain>
    </source>
</reference>
<sequence>MSDESITPAIRSHGWNLHLVARSTAKLFAGLHQHPDNPFLTFRELVDELRLRFHDDEKWQGIAFGLDKGCRSHGFPLFVTEEQLDTVIPCLPQPDPRQRAVVKYHVVRHAECQLTENSPLEEHLKVSCASHVPLPTRRHEPRYLALDAASSNNQITRIPRRAQSQKRKRSKSALSDEEFEDASEILVPMPDLLDPTKARVIVDSFREAARSSATRCAITGEGRHWCFNQGAGPGVQTCHIVPPQHFHVYPTGVDT</sequence>
<evidence type="ECO:0000313" key="2">
    <source>
        <dbReference type="EMBL" id="KAJ4005537.1"/>
    </source>
</evidence>
<evidence type="ECO:0008006" key="4">
    <source>
        <dbReference type="Google" id="ProtNLM"/>
    </source>
</evidence>
<dbReference type="AlphaFoldDB" id="A0A9W8PFV6"/>
<organism evidence="2 3">
    <name type="scientific">Fusarium irregulare</name>
    <dbReference type="NCBI Taxonomy" id="2494466"/>
    <lineage>
        <taxon>Eukaryota</taxon>
        <taxon>Fungi</taxon>
        <taxon>Dikarya</taxon>
        <taxon>Ascomycota</taxon>
        <taxon>Pezizomycotina</taxon>
        <taxon>Sordariomycetes</taxon>
        <taxon>Hypocreomycetidae</taxon>
        <taxon>Hypocreales</taxon>
        <taxon>Nectriaceae</taxon>
        <taxon>Fusarium</taxon>
        <taxon>Fusarium incarnatum-equiseti species complex</taxon>
    </lineage>
</organism>
<dbReference type="Proteomes" id="UP001152130">
    <property type="component" value="Unassembled WGS sequence"/>
</dbReference>